<keyword evidence="2" id="KW-1015">Disulfide bond</keyword>
<feature type="domain" description="VWFD" evidence="5">
    <location>
        <begin position="623"/>
        <end position="811"/>
    </location>
</feature>
<keyword evidence="4" id="KW-1133">Transmembrane helix</keyword>
<organism evidence="6 7">
    <name type="scientific">Mytilus galloprovincialis</name>
    <name type="common">Mediterranean mussel</name>
    <dbReference type="NCBI Taxonomy" id="29158"/>
    <lineage>
        <taxon>Eukaryota</taxon>
        <taxon>Metazoa</taxon>
        <taxon>Spiralia</taxon>
        <taxon>Lophotrochozoa</taxon>
        <taxon>Mollusca</taxon>
        <taxon>Bivalvia</taxon>
        <taxon>Autobranchia</taxon>
        <taxon>Pteriomorphia</taxon>
        <taxon>Mytilida</taxon>
        <taxon>Mytiloidea</taxon>
        <taxon>Mytilidae</taxon>
        <taxon>Mytilinae</taxon>
        <taxon>Mytilus</taxon>
    </lineage>
</organism>
<dbReference type="GO" id="GO:0009986">
    <property type="term" value="C:cell surface"/>
    <property type="evidence" value="ECO:0007669"/>
    <property type="project" value="TreeGrafter"/>
</dbReference>
<dbReference type="InterPro" id="IPR050969">
    <property type="entry name" value="Dev_Signal_Modulators"/>
</dbReference>
<evidence type="ECO:0000256" key="4">
    <source>
        <dbReference type="SAM" id="Phobius"/>
    </source>
</evidence>
<evidence type="ECO:0000313" key="7">
    <source>
        <dbReference type="Proteomes" id="UP000596742"/>
    </source>
</evidence>
<dbReference type="Pfam" id="PF00094">
    <property type="entry name" value="VWD"/>
    <property type="match status" value="1"/>
</dbReference>
<keyword evidence="4" id="KW-0812">Transmembrane</keyword>
<dbReference type="InterPro" id="IPR001846">
    <property type="entry name" value="VWF_type-D"/>
</dbReference>
<reference evidence="6" key="1">
    <citation type="submission" date="2018-11" db="EMBL/GenBank/DDBJ databases">
        <authorList>
            <person name="Alioto T."/>
            <person name="Alioto T."/>
        </authorList>
    </citation>
    <scope>NUCLEOTIDE SEQUENCE</scope>
</reference>
<feature type="transmembrane region" description="Helical" evidence="4">
    <location>
        <begin position="1214"/>
        <end position="1237"/>
    </location>
</feature>
<dbReference type="GO" id="GO:0005576">
    <property type="term" value="C:extracellular region"/>
    <property type="evidence" value="ECO:0007669"/>
    <property type="project" value="TreeGrafter"/>
</dbReference>
<dbReference type="InterPro" id="IPR057774">
    <property type="entry name" value="D8C_UMOD/GP2/OIT3-like"/>
</dbReference>
<dbReference type="Proteomes" id="UP000596742">
    <property type="component" value="Unassembled WGS sequence"/>
</dbReference>
<dbReference type="Gene3D" id="2.120.10.30">
    <property type="entry name" value="TolB, C-terminal domain"/>
    <property type="match status" value="1"/>
</dbReference>
<dbReference type="Gene3D" id="2.60.120.260">
    <property type="entry name" value="Galactose-binding domain-like"/>
    <property type="match status" value="1"/>
</dbReference>
<evidence type="ECO:0000256" key="3">
    <source>
        <dbReference type="ARBA" id="ARBA00023180"/>
    </source>
</evidence>
<dbReference type="Pfam" id="PF26129">
    <property type="entry name" value="Vwde"/>
    <property type="match status" value="1"/>
</dbReference>
<dbReference type="PROSITE" id="PS51257">
    <property type="entry name" value="PROKAR_LIPOPROTEIN"/>
    <property type="match status" value="1"/>
</dbReference>
<dbReference type="PANTHER" id="PTHR14949">
    <property type="entry name" value="EGF-LIKE-DOMAIN, MULTIPLE 7, 8"/>
    <property type="match status" value="1"/>
</dbReference>
<evidence type="ECO:0000256" key="2">
    <source>
        <dbReference type="ARBA" id="ARBA00023157"/>
    </source>
</evidence>
<dbReference type="PROSITE" id="PS51233">
    <property type="entry name" value="VWFD"/>
    <property type="match status" value="1"/>
</dbReference>
<dbReference type="Pfam" id="PF18720">
    <property type="entry name" value="EGF_Tenascin"/>
    <property type="match status" value="1"/>
</dbReference>
<dbReference type="OrthoDB" id="10001041at2759"/>
<keyword evidence="4" id="KW-0472">Membrane</keyword>
<accession>A0A8B6H456</accession>
<comment type="caution">
    <text evidence="6">The sequence shown here is derived from an EMBL/GenBank/DDBJ whole genome shotgun (WGS) entry which is preliminary data.</text>
</comment>
<dbReference type="PANTHER" id="PTHR14949:SF56">
    <property type="entry name" value="EGF-LIKE-DOMAIN, MULTIPLE 7"/>
    <property type="match status" value="1"/>
</dbReference>
<dbReference type="InterPro" id="IPR058727">
    <property type="entry name" value="Helical_Vwde"/>
</dbReference>
<gene>
    <name evidence="6" type="ORF">MGAL_10B055648</name>
</gene>
<keyword evidence="1" id="KW-0732">Signal</keyword>
<evidence type="ECO:0000256" key="1">
    <source>
        <dbReference type="ARBA" id="ARBA00022729"/>
    </source>
</evidence>
<dbReference type="Pfam" id="PF23283">
    <property type="entry name" value="D8C_UMOD"/>
    <property type="match status" value="1"/>
</dbReference>
<sequence length="1310" mass="146860">MRSTSSNIEKIVLLSNNVYLLFSIACRFHYPSADNHTEVIVLQDGYSAYGITVDSINDYLYWSNSSDKTIVRSNIEGTEITIILDFSRNGSVGILEVDSEKGLFKIENGKGEYVEQPKNSSDGETRDTKNQRIYFLGYESLGSTTYDGNDLKINIDRIDFFTVYFENSIAISDDYIYLSEYTNVFQVNKYNNITVPTLWISNTSSIMDIKVYQNTGSRYCKQYSVIKNAEKRSKDYIIDLTIDQAISDGYLDAGWFRIFSANGDKMLTSPPGKMHCGTIYPIWLNGTLPAYDDGNVSREACVQTENEICEESIAIEIRNCEGYYIYFLQETPPNSSFCFGSGPVICPVSTSSETGFYPGCSSSYPTTLVTVAVQAELFEGSSLPIPGYDPTPSLLPVFRCKFDEESNGTYIYDIYWYINGFGIKSYTNIPIKDMNTTVLKHTDWIDSYKMNMEVKCAIRMRYLAYSVPCPMQYSANFKAGIFPEKYDYTVIEGESIMILFKSTVPVGCIASHKSLLAHCDQSFYVFQPGKNSNVGSCSNNIAIKDIVFKAQFCGIKFGVTDWQDEKKLEVFGFSDGLYNSGDRSTYIRLSTSAVSAFSEMWQNIQIPDIKVKVLDRDASMTNRICQSVNDPHITTFDGKYYHFMDIGEFVIYRNDKGPYWVHALLTNCGYGWQGSACHCAIAVRSRSSLFVIRTCKSISRTKKELLTTPVTKLISCDDNDLLIDFNQGRNEYKVTLPIGTEIKMSISRWSGFIGTVTIKPSIYDINEAKGLCGVPSVTKDPADDYTHRYNGPVSSDQEFAKSWRITSARTNEQLFVDEPDFINDDLILNLPNNPASINNSTTFCTCEDQAGSTESLDDFNTVQCNLTESTEFCSSSQQSENQINSYSTTCTISKRKRRSLYHSSVVRRSTADTDDSDDVTESQPLVFDEDINSSDVISQTFRNGWTAETAYQTCQEALTTAIPSDVYSDVVEVDVENFIQSCVSDIEVTGDKSFLTDTINAMATNIMTEISRNESLFIVNTTDGSQTILEQITSKLCINNCSNNGICVSGQCECSNEYIGDDCSKDISTPPVNISLPAKGLCTTTTRSCKKTNIYGDFLSMEVWYKIRYFKVVDNSKLYSSNWEINKAQYRNMFMVTVDLGVSRKTRSVAGPKMAEGYEITLSNDGTNFGEEVSILIYDERCVSCNSSMTCVSLEVCESSKDTAENDEDSTTTIIAVASSCGVICVIVFVLALLFYLKHKHTGEKSKVGVYSGCQHENGKNMDNGMLSNRTEQFRENTISDLDVHFEEGKEASMSNFENQLPPQNHFQNN</sequence>
<keyword evidence="3" id="KW-0325">Glycoprotein</keyword>
<evidence type="ECO:0000259" key="5">
    <source>
        <dbReference type="PROSITE" id="PS51233"/>
    </source>
</evidence>
<dbReference type="EMBL" id="UYJE01009407">
    <property type="protein sequence ID" value="VDI73269.1"/>
    <property type="molecule type" value="Genomic_DNA"/>
</dbReference>
<keyword evidence="7" id="KW-1185">Reference proteome</keyword>
<name>A0A8B6H456_MYTGA</name>
<dbReference type="GO" id="GO:0005102">
    <property type="term" value="F:signaling receptor binding"/>
    <property type="evidence" value="ECO:0007669"/>
    <property type="project" value="TreeGrafter"/>
</dbReference>
<dbReference type="PROSITE" id="PS00022">
    <property type="entry name" value="EGF_1"/>
    <property type="match status" value="1"/>
</dbReference>
<evidence type="ECO:0000313" key="6">
    <source>
        <dbReference type="EMBL" id="VDI73269.1"/>
    </source>
</evidence>
<dbReference type="InterPro" id="IPR011042">
    <property type="entry name" value="6-blade_b-propeller_TolB-like"/>
</dbReference>
<dbReference type="SMART" id="SM00135">
    <property type="entry name" value="LY"/>
    <property type="match status" value="1"/>
</dbReference>
<proteinExistence type="predicted"/>
<dbReference type="SUPFAM" id="SSF63825">
    <property type="entry name" value="YWTD domain"/>
    <property type="match status" value="1"/>
</dbReference>
<protein>
    <recommendedName>
        <fullName evidence="5">VWFD domain-containing protein</fullName>
    </recommendedName>
</protein>
<dbReference type="InterPro" id="IPR000742">
    <property type="entry name" value="EGF"/>
</dbReference>
<dbReference type="InterPro" id="IPR000033">
    <property type="entry name" value="LDLR_classB_rpt"/>
</dbReference>
<dbReference type="InterPro" id="IPR041161">
    <property type="entry name" value="EGF_Tenascin"/>
</dbReference>